<dbReference type="EMBL" id="FNNZ01000022">
    <property type="protein sequence ID" value="SDX34786.1"/>
    <property type="molecule type" value="Genomic_DNA"/>
</dbReference>
<dbReference type="STRING" id="1058.SAMN05421783_1224"/>
<dbReference type="InterPro" id="IPR002716">
    <property type="entry name" value="PIN_dom"/>
</dbReference>
<dbReference type="Pfam" id="PF13470">
    <property type="entry name" value="PIN_3"/>
    <property type="match status" value="1"/>
</dbReference>
<dbReference type="NCBIfam" id="TIGR00305">
    <property type="entry name" value="putative toxin-antitoxin system toxin component, PIN family"/>
    <property type="match status" value="1"/>
</dbReference>
<proteinExistence type="predicted"/>
<dbReference type="InterPro" id="IPR029060">
    <property type="entry name" value="PIN-like_dom_sf"/>
</dbReference>
<accession>A0A1H3AYI4</accession>
<dbReference type="SUPFAM" id="SSF88723">
    <property type="entry name" value="PIN domain-like"/>
    <property type="match status" value="1"/>
</dbReference>
<dbReference type="PANTHER" id="PTHR34610:SF4">
    <property type="entry name" value="SLL8027 PROTEIN"/>
    <property type="match status" value="1"/>
</dbReference>
<feature type="domain" description="PIN" evidence="1">
    <location>
        <begin position="2"/>
        <end position="81"/>
    </location>
</feature>
<reference evidence="3" key="1">
    <citation type="submission" date="2016-10" db="EMBL/GenBank/DDBJ databases">
        <authorList>
            <person name="Varghese N."/>
            <person name="Submissions S."/>
        </authorList>
    </citation>
    <scope>NUCLEOTIDE SEQUENCE [LARGE SCALE GENOMIC DNA]</scope>
    <source>
        <strain evidence="3">DSM 217</strain>
    </source>
</reference>
<dbReference type="AlphaFoldDB" id="A0A1H3AYI4"/>
<gene>
    <name evidence="2" type="ORF">SAMN05421783_1224</name>
</gene>
<keyword evidence="3" id="KW-1185">Reference proteome</keyword>
<dbReference type="PANTHER" id="PTHR34610">
    <property type="entry name" value="SSL7007 PROTEIN"/>
    <property type="match status" value="1"/>
</dbReference>
<dbReference type="InterPro" id="IPR002850">
    <property type="entry name" value="PIN_toxin-like"/>
</dbReference>
<evidence type="ECO:0000313" key="2">
    <source>
        <dbReference type="EMBL" id="SDX34786.1"/>
    </source>
</evidence>
<organism evidence="2 3">
    <name type="scientific">Thiocapsa roseopersicina</name>
    <dbReference type="NCBI Taxonomy" id="1058"/>
    <lineage>
        <taxon>Bacteria</taxon>
        <taxon>Pseudomonadati</taxon>
        <taxon>Pseudomonadota</taxon>
        <taxon>Gammaproteobacteria</taxon>
        <taxon>Chromatiales</taxon>
        <taxon>Chromatiaceae</taxon>
        <taxon>Thiocapsa</taxon>
    </lineage>
</organism>
<evidence type="ECO:0000313" key="3">
    <source>
        <dbReference type="Proteomes" id="UP000198816"/>
    </source>
</evidence>
<name>A0A1H3AYI4_THIRO</name>
<sequence>MLFSRETFAELETRLWRPKFDRYLTLEHRQALLHDFSAAAEWVELDQHDHDRMRFSRDPDDDKLVWTALVGDADWLISGDADLLDLATAQEKVRILSPAQARALIREPD</sequence>
<protein>
    <submittedName>
        <fullName evidence="2">Putative toxin-antitoxin system toxin component, PIN family</fullName>
    </submittedName>
</protein>
<evidence type="ECO:0000259" key="1">
    <source>
        <dbReference type="Pfam" id="PF13470"/>
    </source>
</evidence>
<dbReference type="Proteomes" id="UP000198816">
    <property type="component" value="Unassembled WGS sequence"/>
</dbReference>